<dbReference type="Pfam" id="PF13442">
    <property type="entry name" value="Cytochrome_CBB3"/>
    <property type="match status" value="1"/>
</dbReference>
<evidence type="ECO:0000256" key="3">
    <source>
        <dbReference type="ARBA" id="ARBA00022617"/>
    </source>
</evidence>
<dbReference type="InterPro" id="IPR008168">
    <property type="entry name" value="Cyt_C_IC"/>
</dbReference>
<proteinExistence type="predicted"/>
<name>A0ABT2LV90_9HYPH</name>
<keyword evidence="9" id="KW-0732">Signal</keyword>
<comment type="caution">
    <text evidence="11">The sequence shown here is derived from an EMBL/GenBank/DDBJ whole genome shotgun (WGS) entry which is preliminary data.</text>
</comment>
<dbReference type="RefSeq" id="WP_260907377.1">
    <property type="nucleotide sequence ID" value="NZ_JAOCZP010000014.1"/>
</dbReference>
<comment type="cofactor">
    <cofactor evidence="1">
        <name>heme c</name>
        <dbReference type="ChEBI" id="CHEBI:61717"/>
    </cofactor>
</comment>
<evidence type="ECO:0000256" key="8">
    <source>
        <dbReference type="PROSITE-ProRule" id="PRU00433"/>
    </source>
</evidence>
<dbReference type="EMBL" id="JAOCZP010000014">
    <property type="protein sequence ID" value="MCT7378429.1"/>
    <property type="molecule type" value="Genomic_DNA"/>
</dbReference>
<evidence type="ECO:0000256" key="2">
    <source>
        <dbReference type="ARBA" id="ARBA00022448"/>
    </source>
</evidence>
<reference evidence="11 12" key="1">
    <citation type="submission" date="2022-09" db="EMBL/GenBank/DDBJ databases">
        <title>Chelativorans salina sp. nov., a novel slightly halophilic bacterium isolated from a saline lake sediment enrichment.</title>
        <authorList>
            <person name="Gao L."/>
            <person name="Fang B.-Z."/>
            <person name="Li W.-J."/>
        </authorList>
    </citation>
    <scope>NUCLEOTIDE SEQUENCE [LARGE SCALE GENOMIC DNA]</scope>
    <source>
        <strain evidence="11 12">EGI FJ00035</strain>
    </source>
</reference>
<sequence length="116" mass="11950">MPYLVSMLTARVPVVVLALFTFSTGAAGGADEAMLELGRQVFLTTAEPPCGVCHTLANAEATGTIAPNLDTMRPTAEEVRNALMEGPGAMPSYADTLSDEEIDAVAEHVAAVAGAE</sequence>
<gene>
    <name evidence="11" type="ORF">N5A92_25800</name>
</gene>
<evidence type="ECO:0000256" key="5">
    <source>
        <dbReference type="ARBA" id="ARBA00022723"/>
    </source>
</evidence>
<dbReference type="InterPro" id="IPR009056">
    <property type="entry name" value="Cyt_c-like_dom"/>
</dbReference>
<keyword evidence="7 8" id="KW-0408">Iron</keyword>
<keyword evidence="12" id="KW-1185">Reference proteome</keyword>
<protein>
    <submittedName>
        <fullName evidence="11">Cytochrome c</fullName>
    </submittedName>
</protein>
<keyword evidence="6" id="KW-0249">Electron transport</keyword>
<evidence type="ECO:0000256" key="1">
    <source>
        <dbReference type="ARBA" id="ARBA00001926"/>
    </source>
</evidence>
<evidence type="ECO:0000313" key="11">
    <source>
        <dbReference type="EMBL" id="MCT7378429.1"/>
    </source>
</evidence>
<feature type="chain" id="PRO_5046467781" evidence="9">
    <location>
        <begin position="27"/>
        <end position="116"/>
    </location>
</feature>
<evidence type="ECO:0000259" key="10">
    <source>
        <dbReference type="PROSITE" id="PS51007"/>
    </source>
</evidence>
<evidence type="ECO:0000313" key="12">
    <source>
        <dbReference type="Proteomes" id="UP001320831"/>
    </source>
</evidence>
<evidence type="ECO:0000256" key="6">
    <source>
        <dbReference type="ARBA" id="ARBA00022982"/>
    </source>
</evidence>
<dbReference type="PROSITE" id="PS51007">
    <property type="entry name" value="CYTC"/>
    <property type="match status" value="1"/>
</dbReference>
<keyword evidence="2" id="KW-0813">Transport</keyword>
<feature type="signal peptide" evidence="9">
    <location>
        <begin position="1"/>
        <end position="26"/>
    </location>
</feature>
<dbReference type="SUPFAM" id="SSF46626">
    <property type="entry name" value="Cytochrome c"/>
    <property type="match status" value="1"/>
</dbReference>
<dbReference type="Gene3D" id="1.10.760.10">
    <property type="entry name" value="Cytochrome c-like domain"/>
    <property type="match status" value="1"/>
</dbReference>
<evidence type="ECO:0000256" key="7">
    <source>
        <dbReference type="ARBA" id="ARBA00023004"/>
    </source>
</evidence>
<dbReference type="InterPro" id="IPR036909">
    <property type="entry name" value="Cyt_c-like_dom_sf"/>
</dbReference>
<evidence type="ECO:0000256" key="9">
    <source>
        <dbReference type="SAM" id="SignalP"/>
    </source>
</evidence>
<dbReference type="Proteomes" id="UP001320831">
    <property type="component" value="Unassembled WGS sequence"/>
</dbReference>
<keyword evidence="5 8" id="KW-0479">Metal-binding</keyword>
<accession>A0ABT2LV90</accession>
<keyword evidence="4" id="KW-0679">Respiratory chain</keyword>
<feature type="domain" description="Cytochrome c" evidence="10">
    <location>
        <begin position="33"/>
        <end position="113"/>
    </location>
</feature>
<keyword evidence="3 8" id="KW-0349">Heme</keyword>
<organism evidence="11 12">
    <name type="scientific">Chelativorans salis</name>
    <dbReference type="NCBI Taxonomy" id="2978478"/>
    <lineage>
        <taxon>Bacteria</taxon>
        <taxon>Pseudomonadati</taxon>
        <taxon>Pseudomonadota</taxon>
        <taxon>Alphaproteobacteria</taxon>
        <taxon>Hyphomicrobiales</taxon>
        <taxon>Phyllobacteriaceae</taxon>
        <taxon>Chelativorans</taxon>
    </lineage>
</organism>
<evidence type="ECO:0000256" key="4">
    <source>
        <dbReference type="ARBA" id="ARBA00022660"/>
    </source>
</evidence>
<dbReference type="PRINTS" id="PR00605">
    <property type="entry name" value="CYTCHROMECIC"/>
</dbReference>